<dbReference type="PANTHER" id="PTHR11727:SF7">
    <property type="entry name" value="DIMETHYLADENOSINE TRANSFERASE-RELATED"/>
    <property type="match status" value="1"/>
</dbReference>
<dbReference type="InterPro" id="IPR020598">
    <property type="entry name" value="rRNA_Ade_methylase_Trfase_N"/>
</dbReference>
<feature type="domain" description="Ribosomal RNA adenine methylase transferase N-terminal" evidence="10">
    <location>
        <begin position="31"/>
        <end position="253"/>
    </location>
</feature>
<feature type="binding site" evidence="7 8">
    <location>
        <position position="97"/>
    </location>
    <ligand>
        <name>S-adenosyl-L-methionine</name>
        <dbReference type="ChEBI" id="CHEBI:59789"/>
    </ligand>
</feature>
<evidence type="ECO:0000256" key="7">
    <source>
        <dbReference type="HAMAP-Rule" id="MF_00607"/>
    </source>
</evidence>
<feature type="binding site" evidence="7 8">
    <location>
        <position position="142"/>
    </location>
    <ligand>
        <name>S-adenosyl-L-methionine</name>
        <dbReference type="ChEBI" id="CHEBI:59789"/>
    </ligand>
</feature>
<evidence type="ECO:0000259" key="10">
    <source>
        <dbReference type="SMART" id="SM00650"/>
    </source>
</evidence>
<evidence type="ECO:0000256" key="3">
    <source>
        <dbReference type="ARBA" id="ARBA00022603"/>
    </source>
</evidence>
<feature type="region of interest" description="Disordered" evidence="9">
    <location>
        <begin position="179"/>
        <end position="203"/>
    </location>
</feature>
<dbReference type="Gene3D" id="3.40.50.150">
    <property type="entry name" value="Vaccinia Virus protein VP39"/>
    <property type="match status" value="1"/>
</dbReference>
<keyword evidence="1 7" id="KW-0963">Cytoplasm</keyword>
<name>A0A1F7UTV0_9BACT</name>
<evidence type="ECO:0000256" key="4">
    <source>
        <dbReference type="ARBA" id="ARBA00022679"/>
    </source>
</evidence>
<dbReference type="AlphaFoldDB" id="A0A1F7UTV0"/>
<protein>
    <recommendedName>
        <fullName evidence="7">Ribosomal RNA small subunit methyltransferase A</fullName>
        <ecNumber evidence="7">2.1.1.182</ecNumber>
    </recommendedName>
    <alternativeName>
        <fullName evidence="7">16S rRNA (adenine(1518)-N(6)/adenine(1519)-N(6))-dimethyltransferase</fullName>
    </alternativeName>
    <alternativeName>
        <fullName evidence="7">16S rRNA dimethyladenosine transferase</fullName>
    </alternativeName>
    <alternativeName>
        <fullName evidence="7">16S rRNA dimethylase</fullName>
    </alternativeName>
    <alternativeName>
        <fullName evidence="7">S-adenosylmethionine-6-N', N'-adenosyl(rRNA) dimethyltransferase</fullName>
    </alternativeName>
</protein>
<dbReference type="InterPro" id="IPR001737">
    <property type="entry name" value="KsgA/Erm"/>
</dbReference>
<dbReference type="PROSITE" id="PS51689">
    <property type="entry name" value="SAM_RNA_A_N6_MT"/>
    <property type="match status" value="1"/>
</dbReference>
<dbReference type="HAMAP" id="MF_00607">
    <property type="entry name" value="16SrRNA_methyltr_A"/>
    <property type="match status" value="1"/>
</dbReference>
<dbReference type="EC" id="2.1.1.182" evidence="7"/>
<evidence type="ECO:0000313" key="12">
    <source>
        <dbReference type="Proteomes" id="UP000176897"/>
    </source>
</evidence>
<dbReference type="Pfam" id="PF00398">
    <property type="entry name" value="RrnaAD"/>
    <property type="match status" value="2"/>
</dbReference>
<organism evidence="11 12">
    <name type="scientific">Candidatus Uhrbacteria bacterium RIFCSPLOWO2_01_FULL_47_24</name>
    <dbReference type="NCBI Taxonomy" id="1802401"/>
    <lineage>
        <taxon>Bacteria</taxon>
        <taxon>Candidatus Uhriibacteriota</taxon>
    </lineage>
</organism>
<keyword evidence="4 7" id="KW-0808">Transferase</keyword>
<dbReference type="PROSITE" id="PS01131">
    <property type="entry name" value="RRNA_A_DIMETH"/>
    <property type="match status" value="1"/>
</dbReference>
<comment type="subcellular location">
    <subcellularLocation>
        <location evidence="7">Cytoplasm</location>
    </subcellularLocation>
</comment>
<dbReference type="EMBL" id="MGEJ01000003">
    <property type="protein sequence ID" value="OGL81686.1"/>
    <property type="molecule type" value="Genomic_DNA"/>
</dbReference>
<dbReference type="CDD" id="cd02440">
    <property type="entry name" value="AdoMet_MTases"/>
    <property type="match status" value="1"/>
</dbReference>
<evidence type="ECO:0000256" key="8">
    <source>
        <dbReference type="PROSITE-ProRule" id="PRU01026"/>
    </source>
</evidence>
<dbReference type="InterPro" id="IPR029063">
    <property type="entry name" value="SAM-dependent_MTases_sf"/>
</dbReference>
<comment type="similarity">
    <text evidence="7">Belongs to the class I-like SAM-binding methyltransferase superfamily. rRNA adenine N(6)-methyltransferase family. RsmA subfamily.</text>
</comment>
<dbReference type="InterPro" id="IPR020596">
    <property type="entry name" value="rRNA_Ade_Mease_Trfase_CS"/>
</dbReference>
<dbReference type="Gene3D" id="1.10.8.100">
    <property type="entry name" value="Ribosomal RNA adenine dimethylase-like, domain 2"/>
    <property type="match status" value="1"/>
</dbReference>
<dbReference type="GO" id="GO:0052908">
    <property type="term" value="F:16S rRNA (adenine(1518)-N(6)/adenine(1519)-N(6))-dimethyltransferase activity"/>
    <property type="evidence" value="ECO:0007669"/>
    <property type="project" value="UniProtKB-EC"/>
</dbReference>
<accession>A0A1F7UTV0</accession>
<evidence type="ECO:0000256" key="2">
    <source>
        <dbReference type="ARBA" id="ARBA00022552"/>
    </source>
</evidence>
<keyword evidence="6 7" id="KW-0694">RNA-binding</keyword>
<dbReference type="SMART" id="SM00650">
    <property type="entry name" value="rADc"/>
    <property type="match status" value="1"/>
</dbReference>
<dbReference type="InterPro" id="IPR011530">
    <property type="entry name" value="rRNA_adenine_dimethylase"/>
</dbReference>
<feature type="binding site" evidence="7 8">
    <location>
        <position position="72"/>
    </location>
    <ligand>
        <name>S-adenosyl-L-methionine</name>
        <dbReference type="ChEBI" id="CHEBI:59789"/>
    </ligand>
</feature>
<gene>
    <name evidence="7" type="primary">rsmA</name>
    <name evidence="7" type="synonym">ksgA</name>
    <name evidence="11" type="ORF">A3B21_04530</name>
</gene>
<dbReference type="STRING" id="1802401.A3B21_04530"/>
<dbReference type="SUPFAM" id="SSF53335">
    <property type="entry name" value="S-adenosyl-L-methionine-dependent methyltransferases"/>
    <property type="match status" value="1"/>
</dbReference>
<feature type="binding site" evidence="7 8">
    <location>
        <position position="51"/>
    </location>
    <ligand>
        <name>S-adenosyl-L-methionine</name>
        <dbReference type="ChEBI" id="CHEBI:59789"/>
    </ligand>
</feature>
<sequence>MKIDEIKSLCDKYSIRPSKKFGQNFVVDARITRMVVDAAKLNADDCVVEVGPGLGALTQELAQKVKQVVAVEVDQKMYRAATELLALYKNADIVLGDILKIPNKKLVEMLHNPTHPPSPGLRPPSPLGRGEGEGTPYKVVANLPYSITSAVLRKFTEQEPKPELIVVMVQKEVAQRVCASPSPGLRPPSPTRGEGIDSVPFPLGRGKKGEGMSILSVAVQYFGKPEIVAYVERSAFWPEPEVDSAILRIELGDTSLFAQDKKRGVPGAPSTHNFEKHLFQIVRIGFSSRRKQLQNNLSAGLKMPRDKVFEALKRAGLSARARPQELSVENWIALARLL</sequence>
<evidence type="ECO:0000256" key="6">
    <source>
        <dbReference type="ARBA" id="ARBA00022884"/>
    </source>
</evidence>
<dbReference type="GO" id="GO:0003723">
    <property type="term" value="F:RNA binding"/>
    <property type="evidence" value="ECO:0007669"/>
    <property type="project" value="UniProtKB-UniRule"/>
</dbReference>
<comment type="function">
    <text evidence="7">Specifically dimethylates two adjacent adenosines (A1518 and A1519) in the loop of a conserved hairpin near the 3'-end of 16S rRNA in the 30S particle. May play a critical role in biogenesis of 30S subunits.</text>
</comment>
<evidence type="ECO:0000256" key="1">
    <source>
        <dbReference type="ARBA" id="ARBA00022490"/>
    </source>
</evidence>
<evidence type="ECO:0000256" key="9">
    <source>
        <dbReference type="SAM" id="MobiDB-lite"/>
    </source>
</evidence>
<reference evidence="11 12" key="1">
    <citation type="journal article" date="2016" name="Nat. Commun.">
        <title>Thousands of microbial genomes shed light on interconnected biogeochemical processes in an aquifer system.</title>
        <authorList>
            <person name="Anantharaman K."/>
            <person name="Brown C.T."/>
            <person name="Hug L.A."/>
            <person name="Sharon I."/>
            <person name="Castelle C.J."/>
            <person name="Probst A.J."/>
            <person name="Thomas B.C."/>
            <person name="Singh A."/>
            <person name="Wilkins M.J."/>
            <person name="Karaoz U."/>
            <person name="Brodie E.L."/>
            <person name="Williams K.H."/>
            <person name="Hubbard S.S."/>
            <person name="Banfield J.F."/>
        </authorList>
    </citation>
    <scope>NUCLEOTIDE SEQUENCE [LARGE SCALE GENOMIC DNA]</scope>
</reference>
<proteinExistence type="inferred from homology"/>
<comment type="catalytic activity">
    <reaction evidence="7">
        <text>adenosine(1518)/adenosine(1519) in 16S rRNA + 4 S-adenosyl-L-methionine = N(6)-dimethyladenosine(1518)/N(6)-dimethyladenosine(1519) in 16S rRNA + 4 S-adenosyl-L-homocysteine + 4 H(+)</text>
        <dbReference type="Rhea" id="RHEA:19609"/>
        <dbReference type="Rhea" id="RHEA-COMP:10232"/>
        <dbReference type="Rhea" id="RHEA-COMP:10233"/>
        <dbReference type="ChEBI" id="CHEBI:15378"/>
        <dbReference type="ChEBI" id="CHEBI:57856"/>
        <dbReference type="ChEBI" id="CHEBI:59789"/>
        <dbReference type="ChEBI" id="CHEBI:74411"/>
        <dbReference type="ChEBI" id="CHEBI:74493"/>
        <dbReference type="EC" id="2.1.1.182"/>
    </reaction>
</comment>
<feature type="compositionally biased region" description="Pro residues" evidence="9">
    <location>
        <begin position="114"/>
        <end position="126"/>
    </location>
</feature>
<feature type="binding site" evidence="7 8">
    <location>
        <position position="26"/>
    </location>
    <ligand>
        <name>S-adenosyl-L-methionine</name>
        <dbReference type="ChEBI" id="CHEBI:59789"/>
    </ligand>
</feature>
<evidence type="ECO:0000256" key="5">
    <source>
        <dbReference type="ARBA" id="ARBA00022691"/>
    </source>
</evidence>
<evidence type="ECO:0000313" key="11">
    <source>
        <dbReference type="EMBL" id="OGL81686.1"/>
    </source>
</evidence>
<dbReference type="InterPro" id="IPR023165">
    <property type="entry name" value="rRNA_Ade_diMease-like_C"/>
</dbReference>
<dbReference type="GO" id="GO:0005829">
    <property type="term" value="C:cytosol"/>
    <property type="evidence" value="ECO:0007669"/>
    <property type="project" value="TreeGrafter"/>
</dbReference>
<feature type="binding site" evidence="7 8">
    <location>
        <position position="24"/>
    </location>
    <ligand>
        <name>S-adenosyl-L-methionine</name>
        <dbReference type="ChEBI" id="CHEBI:59789"/>
    </ligand>
</feature>
<keyword evidence="2 7" id="KW-0698">rRNA processing</keyword>
<keyword evidence="5 7" id="KW-0949">S-adenosyl-L-methionine</keyword>
<keyword evidence="3 7" id="KW-0489">Methyltransferase</keyword>
<feature type="region of interest" description="Disordered" evidence="9">
    <location>
        <begin position="112"/>
        <end position="133"/>
    </location>
</feature>
<dbReference type="PANTHER" id="PTHR11727">
    <property type="entry name" value="DIMETHYLADENOSINE TRANSFERASE"/>
    <property type="match status" value="1"/>
</dbReference>
<comment type="caution">
    <text evidence="11">The sequence shown here is derived from an EMBL/GenBank/DDBJ whole genome shotgun (WGS) entry which is preliminary data.</text>
</comment>
<dbReference type="Proteomes" id="UP000176897">
    <property type="component" value="Unassembled WGS sequence"/>
</dbReference>